<feature type="region of interest" description="Disordered" evidence="1">
    <location>
        <begin position="43"/>
        <end position="70"/>
    </location>
</feature>
<evidence type="ECO:0000313" key="2">
    <source>
        <dbReference type="EMBL" id="KAH7969606.1"/>
    </source>
</evidence>
<feature type="region of interest" description="Disordered" evidence="1">
    <location>
        <begin position="1"/>
        <end position="28"/>
    </location>
</feature>
<dbReference type="AlphaFoldDB" id="A0A9D4Q7P9"/>
<name>A0A9D4Q7P9_RHISA</name>
<reference evidence="2" key="1">
    <citation type="journal article" date="2020" name="Cell">
        <title>Large-Scale Comparative Analyses of Tick Genomes Elucidate Their Genetic Diversity and Vector Capacities.</title>
        <authorList>
            <consortium name="Tick Genome and Microbiome Consortium (TIGMIC)"/>
            <person name="Jia N."/>
            <person name="Wang J."/>
            <person name="Shi W."/>
            <person name="Du L."/>
            <person name="Sun Y."/>
            <person name="Zhan W."/>
            <person name="Jiang J.F."/>
            <person name="Wang Q."/>
            <person name="Zhang B."/>
            <person name="Ji P."/>
            <person name="Bell-Sakyi L."/>
            <person name="Cui X.M."/>
            <person name="Yuan T.T."/>
            <person name="Jiang B.G."/>
            <person name="Yang W.F."/>
            <person name="Lam T.T."/>
            <person name="Chang Q.C."/>
            <person name="Ding S.J."/>
            <person name="Wang X.J."/>
            <person name="Zhu J.G."/>
            <person name="Ruan X.D."/>
            <person name="Zhao L."/>
            <person name="Wei J.T."/>
            <person name="Ye R.Z."/>
            <person name="Que T.C."/>
            <person name="Du C.H."/>
            <person name="Zhou Y.H."/>
            <person name="Cheng J.X."/>
            <person name="Dai P.F."/>
            <person name="Guo W.B."/>
            <person name="Han X.H."/>
            <person name="Huang E.J."/>
            <person name="Li L.F."/>
            <person name="Wei W."/>
            <person name="Gao Y.C."/>
            <person name="Liu J.Z."/>
            <person name="Shao H.Z."/>
            <person name="Wang X."/>
            <person name="Wang C.C."/>
            <person name="Yang T.C."/>
            <person name="Huo Q.B."/>
            <person name="Li W."/>
            <person name="Chen H.Y."/>
            <person name="Chen S.E."/>
            <person name="Zhou L.G."/>
            <person name="Ni X.B."/>
            <person name="Tian J.H."/>
            <person name="Sheng Y."/>
            <person name="Liu T."/>
            <person name="Pan Y.S."/>
            <person name="Xia L.Y."/>
            <person name="Li J."/>
            <person name="Zhao F."/>
            <person name="Cao W.C."/>
        </authorList>
    </citation>
    <scope>NUCLEOTIDE SEQUENCE</scope>
    <source>
        <strain evidence="2">Rsan-2018</strain>
    </source>
</reference>
<keyword evidence="3" id="KW-1185">Reference proteome</keyword>
<protein>
    <submittedName>
        <fullName evidence="2">Uncharacterized protein</fullName>
    </submittedName>
</protein>
<accession>A0A9D4Q7P9</accession>
<reference evidence="2" key="2">
    <citation type="submission" date="2021-09" db="EMBL/GenBank/DDBJ databases">
        <authorList>
            <person name="Jia N."/>
            <person name="Wang J."/>
            <person name="Shi W."/>
            <person name="Du L."/>
            <person name="Sun Y."/>
            <person name="Zhan W."/>
            <person name="Jiang J."/>
            <person name="Wang Q."/>
            <person name="Zhang B."/>
            <person name="Ji P."/>
            <person name="Sakyi L.B."/>
            <person name="Cui X."/>
            <person name="Yuan T."/>
            <person name="Jiang B."/>
            <person name="Yang W."/>
            <person name="Lam T.T.-Y."/>
            <person name="Chang Q."/>
            <person name="Ding S."/>
            <person name="Wang X."/>
            <person name="Zhu J."/>
            <person name="Ruan X."/>
            <person name="Zhao L."/>
            <person name="Wei J."/>
            <person name="Que T."/>
            <person name="Du C."/>
            <person name="Cheng J."/>
            <person name="Dai P."/>
            <person name="Han X."/>
            <person name="Huang E."/>
            <person name="Gao Y."/>
            <person name="Liu J."/>
            <person name="Shao H."/>
            <person name="Ye R."/>
            <person name="Li L."/>
            <person name="Wei W."/>
            <person name="Wang X."/>
            <person name="Wang C."/>
            <person name="Huo Q."/>
            <person name="Li W."/>
            <person name="Guo W."/>
            <person name="Chen H."/>
            <person name="Chen S."/>
            <person name="Zhou L."/>
            <person name="Zhou L."/>
            <person name="Ni X."/>
            <person name="Tian J."/>
            <person name="Zhou Y."/>
            <person name="Sheng Y."/>
            <person name="Liu T."/>
            <person name="Pan Y."/>
            <person name="Xia L."/>
            <person name="Li J."/>
            <person name="Zhao F."/>
            <person name="Cao W."/>
        </authorList>
    </citation>
    <scope>NUCLEOTIDE SEQUENCE</scope>
    <source>
        <strain evidence="2">Rsan-2018</strain>
        <tissue evidence="2">Larvae</tissue>
    </source>
</reference>
<dbReference type="Proteomes" id="UP000821837">
    <property type="component" value="Unassembled WGS sequence"/>
</dbReference>
<dbReference type="EMBL" id="JABSTV010001248">
    <property type="protein sequence ID" value="KAH7969606.1"/>
    <property type="molecule type" value="Genomic_DNA"/>
</dbReference>
<gene>
    <name evidence="2" type="ORF">HPB52_020224</name>
</gene>
<evidence type="ECO:0000256" key="1">
    <source>
        <dbReference type="SAM" id="MobiDB-lite"/>
    </source>
</evidence>
<evidence type="ECO:0000313" key="3">
    <source>
        <dbReference type="Proteomes" id="UP000821837"/>
    </source>
</evidence>
<proteinExistence type="predicted"/>
<comment type="caution">
    <text evidence="2">The sequence shown here is derived from an EMBL/GenBank/DDBJ whole genome shotgun (WGS) entry which is preliminary data.</text>
</comment>
<organism evidence="2 3">
    <name type="scientific">Rhipicephalus sanguineus</name>
    <name type="common">Brown dog tick</name>
    <name type="synonym">Ixodes sanguineus</name>
    <dbReference type="NCBI Taxonomy" id="34632"/>
    <lineage>
        <taxon>Eukaryota</taxon>
        <taxon>Metazoa</taxon>
        <taxon>Ecdysozoa</taxon>
        <taxon>Arthropoda</taxon>
        <taxon>Chelicerata</taxon>
        <taxon>Arachnida</taxon>
        <taxon>Acari</taxon>
        <taxon>Parasitiformes</taxon>
        <taxon>Ixodida</taxon>
        <taxon>Ixodoidea</taxon>
        <taxon>Ixodidae</taxon>
        <taxon>Rhipicephalinae</taxon>
        <taxon>Rhipicephalus</taxon>
        <taxon>Rhipicephalus</taxon>
    </lineage>
</organism>
<sequence length="70" mass="7808">MRGLVYHSRSASFNGSARRQDAEGPGESPVTLLIESMWGMRQLNLTPDNLPEEQRNEPPADVNEGQALER</sequence>